<dbReference type="EC" id="3.6.1.15" evidence="4"/>
<dbReference type="NCBIfam" id="NF010248">
    <property type="entry name" value="PRK13695.1"/>
    <property type="match status" value="1"/>
</dbReference>
<comment type="caution">
    <text evidence="5">The sequence shown here is derived from an EMBL/GenBank/DDBJ whole genome shotgun (WGS) entry which is preliminary data.</text>
</comment>
<accession>A0A833E9A0</accession>
<feature type="binding site" evidence="4">
    <location>
        <begin position="9"/>
        <end position="16"/>
    </location>
    <ligand>
        <name>ATP</name>
        <dbReference type="ChEBI" id="CHEBI:30616"/>
    </ligand>
</feature>
<comment type="catalytic activity">
    <reaction evidence="4">
        <text>a ribonucleoside 5'-triphosphate + H2O = a ribonucleoside 5'-diphosphate + phosphate + H(+)</text>
        <dbReference type="Rhea" id="RHEA:23680"/>
        <dbReference type="ChEBI" id="CHEBI:15377"/>
        <dbReference type="ChEBI" id="CHEBI:15378"/>
        <dbReference type="ChEBI" id="CHEBI:43474"/>
        <dbReference type="ChEBI" id="CHEBI:57930"/>
        <dbReference type="ChEBI" id="CHEBI:61557"/>
        <dbReference type="EC" id="3.6.1.15"/>
    </reaction>
</comment>
<dbReference type="InterPro" id="IPR027417">
    <property type="entry name" value="P-loop_NTPase"/>
</dbReference>
<dbReference type="Gene3D" id="3.40.50.300">
    <property type="entry name" value="P-loop containing nucleotide triphosphate hydrolases"/>
    <property type="match status" value="1"/>
</dbReference>
<evidence type="ECO:0000256" key="4">
    <source>
        <dbReference type="HAMAP-Rule" id="MF_00796"/>
    </source>
</evidence>
<comment type="function">
    <text evidence="4">Has nucleotide phosphatase activity towards ATP, GTP, CTP, TTP and UTP. May hydrolyze nucleoside diphosphates with lower efficiency.</text>
</comment>
<evidence type="ECO:0000256" key="1">
    <source>
        <dbReference type="ARBA" id="ARBA00022741"/>
    </source>
</evidence>
<dbReference type="Pfam" id="PF03266">
    <property type="entry name" value="NTPase_1"/>
    <property type="match status" value="1"/>
</dbReference>
<evidence type="ECO:0000256" key="3">
    <source>
        <dbReference type="ARBA" id="ARBA00022840"/>
    </source>
</evidence>
<feature type="binding site" evidence="4">
    <location>
        <begin position="99"/>
        <end position="106"/>
    </location>
    <ligand>
        <name>ATP</name>
        <dbReference type="ChEBI" id="CHEBI:30616"/>
    </ligand>
</feature>
<dbReference type="GO" id="GO:0005524">
    <property type="term" value="F:ATP binding"/>
    <property type="evidence" value="ECO:0007669"/>
    <property type="project" value="UniProtKB-UniRule"/>
</dbReference>
<dbReference type="GO" id="GO:0017111">
    <property type="term" value="F:ribonucleoside triphosphate phosphatase activity"/>
    <property type="evidence" value="ECO:0007669"/>
    <property type="project" value="UniProtKB-UniRule"/>
</dbReference>
<organism evidence="5 6">
    <name type="scientific">Pyrodictium delaneyi</name>
    <dbReference type="NCBI Taxonomy" id="1273541"/>
    <lineage>
        <taxon>Archaea</taxon>
        <taxon>Thermoproteota</taxon>
        <taxon>Thermoprotei</taxon>
        <taxon>Desulfurococcales</taxon>
        <taxon>Pyrodictiaceae</taxon>
        <taxon>Pyrodictium</taxon>
    </lineage>
</organism>
<dbReference type="Proteomes" id="UP000600071">
    <property type="component" value="Unassembled WGS sequence"/>
</dbReference>
<evidence type="ECO:0000256" key="2">
    <source>
        <dbReference type="ARBA" id="ARBA00022801"/>
    </source>
</evidence>
<dbReference type="EMBL" id="DQVR01000060">
    <property type="protein sequence ID" value="HIQ23953.1"/>
    <property type="molecule type" value="Genomic_DNA"/>
</dbReference>
<evidence type="ECO:0000313" key="5">
    <source>
        <dbReference type="EMBL" id="HIQ23953.1"/>
    </source>
</evidence>
<dbReference type="HAMAP" id="MF_00796">
    <property type="entry name" value="NTPase_1"/>
    <property type="match status" value="1"/>
</dbReference>
<proteinExistence type="inferred from homology"/>
<gene>
    <name evidence="5" type="ORF">EYH50_02775</name>
</gene>
<comment type="similarity">
    <text evidence="4">Belongs to the THEP1 NTPase family.</text>
</comment>
<protein>
    <recommendedName>
        <fullName evidence="4">Nucleoside-triphosphatase EYH50_02775</fullName>
        <shortName evidence="4">NTPase</shortName>
        <ecNumber evidence="4">3.6.1.15</ecNumber>
    </recommendedName>
    <alternativeName>
        <fullName evidence="4">Nucleoside triphosphate phosphohydrolase</fullName>
    </alternativeName>
</protein>
<dbReference type="AlphaFoldDB" id="A0A833E9A0"/>
<dbReference type="PANTHER" id="PTHR43146:SF1">
    <property type="entry name" value="CANCER-RELATED NUCLEOSIDE-TRIPHOSPHATASE"/>
    <property type="match status" value="1"/>
</dbReference>
<sequence>MEMYALVTGRPGVGKTTLVRRVIEKLRKEGYELTGFFCPEVRQNGRRIGFKITSLDGSLEAWLARIEGCNGPRVGRYNTCQEAEEVARGTIERIDNADLIVIDEIGPMELRLRGIREIILRVLRSGKPGLFVVHERLSDREILPILQRRGRWYRVTVENRDSLVNDVYNFVKSLVKRY</sequence>
<dbReference type="PANTHER" id="PTHR43146">
    <property type="entry name" value="CANCER-RELATED NUCLEOSIDE-TRIPHOSPHATASE"/>
    <property type="match status" value="1"/>
</dbReference>
<keyword evidence="1 4" id="KW-0547">Nucleotide-binding</keyword>
<dbReference type="SUPFAM" id="SSF52540">
    <property type="entry name" value="P-loop containing nucleoside triphosphate hydrolases"/>
    <property type="match status" value="1"/>
</dbReference>
<name>A0A833E9A0_9CREN</name>
<evidence type="ECO:0000313" key="6">
    <source>
        <dbReference type="Proteomes" id="UP000600071"/>
    </source>
</evidence>
<dbReference type="InterPro" id="IPR004948">
    <property type="entry name" value="Nuc-triphosphatase_THEP1"/>
</dbReference>
<dbReference type="CDD" id="cd19482">
    <property type="entry name" value="RecA-like_Thep1"/>
    <property type="match status" value="1"/>
</dbReference>
<keyword evidence="2 4" id="KW-0378">Hydrolase</keyword>
<keyword evidence="3 4" id="KW-0067">ATP-binding</keyword>
<reference evidence="5" key="1">
    <citation type="journal article" date="2020" name="ISME J.">
        <title>Gammaproteobacteria mediating utilization of methyl-, sulfur- and petroleum organic compounds in deep ocean hydrothermal plumes.</title>
        <authorList>
            <person name="Zhou Z."/>
            <person name="Liu Y."/>
            <person name="Pan J."/>
            <person name="Cron B.R."/>
            <person name="Toner B.M."/>
            <person name="Anantharaman K."/>
            <person name="Breier J.A."/>
            <person name="Dick G.J."/>
            <person name="Li M."/>
        </authorList>
    </citation>
    <scope>NUCLEOTIDE SEQUENCE</scope>
    <source>
        <strain evidence="5">SZUA-1523</strain>
    </source>
</reference>